<comment type="caution">
    <text evidence="14">The sequence shown here is derived from an EMBL/GenBank/DDBJ whole genome shotgun (WGS) entry which is preliminary data.</text>
</comment>
<evidence type="ECO:0000256" key="2">
    <source>
        <dbReference type="ARBA" id="ARBA00008697"/>
    </source>
</evidence>
<evidence type="ECO:0000256" key="3">
    <source>
        <dbReference type="ARBA" id="ARBA00011131"/>
    </source>
</evidence>
<dbReference type="GO" id="GO:0005886">
    <property type="term" value="C:plasma membrane"/>
    <property type="evidence" value="ECO:0007669"/>
    <property type="project" value="UniProtKB-SubCell"/>
</dbReference>
<feature type="domain" description="ABC3 transporter permease C-terminal" evidence="12">
    <location>
        <begin position="243"/>
        <end position="352"/>
    </location>
</feature>
<reference evidence="14 15" key="1">
    <citation type="journal article" date="2015" name="Genome Announc.">
        <title>Expanding the biotechnology potential of lactobacilli through comparative genomics of 213 strains and associated genera.</title>
        <authorList>
            <person name="Sun Z."/>
            <person name="Harris H.M."/>
            <person name="McCann A."/>
            <person name="Guo C."/>
            <person name="Argimon S."/>
            <person name="Zhang W."/>
            <person name="Yang X."/>
            <person name="Jeffery I.B."/>
            <person name="Cooney J.C."/>
            <person name="Kagawa T.F."/>
            <person name="Liu W."/>
            <person name="Song Y."/>
            <person name="Salvetti E."/>
            <person name="Wrobel A."/>
            <person name="Rasinkangas P."/>
            <person name="Parkhill J."/>
            <person name="Rea M.C."/>
            <person name="O'Sullivan O."/>
            <person name="Ritari J."/>
            <person name="Douillard F.P."/>
            <person name="Paul Ross R."/>
            <person name="Yang R."/>
            <person name="Briner A.E."/>
            <person name="Felis G.E."/>
            <person name="de Vos W.M."/>
            <person name="Barrangou R."/>
            <person name="Klaenhammer T.R."/>
            <person name="Caufield P.W."/>
            <person name="Cui Y."/>
            <person name="Zhang H."/>
            <person name="O'Toole P.W."/>
        </authorList>
    </citation>
    <scope>NUCLEOTIDE SEQUENCE [LARGE SCALE GENOMIC DNA]</scope>
    <source>
        <strain evidence="14 15">DSM 20623</strain>
    </source>
</reference>
<proteinExistence type="inferred from homology"/>
<evidence type="ECO:0000256" key="9">
    <source>
        <dbReference type="ARBA" id="ARBA00023136"/>
    </source>
</evidence>
<keyword evidence="9 11" id="KW-0472">Membrane</keyword>
<dbReference type="InterPro" id="IPR051125">
    <property type="entry name" value="ABC-4/HrtB_transporter"/>
</dbReference>
<accession>A0A0R2HU81</accession>
<feature type="transmembrane region" description="Helical" evidence="11">
    <location>
        <begin position="283"/>
        <end position="305"/>
    </location>
</feature>
<protein>
    <recommendedName>
        <fullName evidence="4">Putative hemin transport system permease protein HrtB</fullName>
    </recommendedName>
</protein>
<dbReference type="PATRIC" id="fig|1449336.4.peg.1431"/>
<feature type="transmembrane region" description="Helical" evidence="11">
    <location>
        <begin position="325"/>
        <end position="347"/>
    </location>
</feature>
<gene>
    <name evidence="14" type="ORF">IV74_GL001401</name>
</gene>
<keyword evidence="5" id="KW-0813">Transport</keyword>
<dbReference type="Pfam" id="PF12704">
    <property type="entry name" value="MacB_PCD"/>
    <property type="match status" value="1"/>
</dbReference>
<feature type="transmembrane region" description="Helical" evidence="11">
    <location>
        <begin position="241"/>
        <end position="263"/>
    </location>
</feature>
<dbReference type="Proteomes" id="UP000051658">
    <property type="component" value="Unassembled WGS sequence"/>
</dbReference>
<comment type="similarity">
    <text evidence="2">Belongs to the ABC-4 integral membrane protein family. HrtB subfamily.</text>
</comment>
<dbReference type="PANTHER" id="PTHR43738:SF1">
    <property type="entry name" value="HEMIN TRANSPORT SYSTEM PERMEASE PROTEIN HRTB-RELATED"/>
    <property type="match status" value="1"/>
</dbReference>
<keyword evidence="15" id="KW-1185">Reference proteome</keyword>
<evidence type="ECO:0000313" key="14">
    <source>
        <dbReference type="EMBL" id="KRN56288.1"/>
    </source>
</evidence>
<evidence type="ECO:0000313" key="15">
    <source>
        <dbReference type="Proteomes" id="UP000051658"/>
    </source>
</evidence>
<evidence type="ECO:0000256" key="7">
    <source>
        <dbReference type="ARBA" id="ARBA00022692"/>
    </source>
</evidence>
<evidence type="ECO:0000256" key="1">
    <source>
        <dbReference type="ARBA" id="ARBA00004651"/>
    </source>
</evidence>
<dbReference type="eggNOG" id="COG0577">
    <property type="taxonomic scope" value="Bacteria"/>
</dbReference>
<dbReference type="GeneID" id="89588649"/>
<organism evidence="14 15">
    <name type="scientific">Carnobacterium divergens DSM 20623</name>
    <dbReference type="NCBI Taxonomy" id="1449336"/>
    <lineage>
        <taxon>Bacteria</taxon>
        <taxon>Bacillati</taxon>
        <taxon>Bacillota</taxon>
        <taxon>Bacilli</taxon>
        <taxon>Lactobacillales</taxon>
        <taxon>Carnobacteriaceae</taxon>
        <taxon>Carnobacterium</taxon>
    </lineage>
</organism>
<sequence length="362" mass="39476">MFLAWREIKHTKLRYSLIALIMIMIIWLVLFVTGLANGLASDNASAIKESAASYFLIEKDSDNRFARSTVTEKQVSDVEKDLGKKATGLRVQMSTVSTKKDTNKTDVSYFSFDSTSFLKPELTDGHLGKSGSNEVVADQKLKNQGYSLGSTIKDAATNQTFKITGFTKKQTYSHTGVVFLTPVQWKEVQVPQKAADNTYNAIALDITEDKATTLNYSDLVTASKNDIVTNIPGYSEEQGSLTMMITFLYIIAAFVLTVFFYVITIQKVDQFGMLKAIGAKTSYLAKSLLSQIATLSVISLLIGNLLTYGVAALLPESMPFNLTPITALASSLLFLAVALIGSLLSLYRVAKVDAIEAIGGNN</sequence>
<feature type="transmembrane region" description="Helical" evidence="11">
    <location>
        <begin position="15"/>
        <end position="36"/>
    </location>
</feature>
<dbReference type="AlphaFoldDB" id="A0A0R2HU81"/>
<evidence type="ECO:0000256" key="10">
    <source>
        <dbReference type="ARBA" id="ARBA00024973"/>
    </source>
</evidence>
<evidence type="ECO:0000259" key="12">
    <source>
        <dbReference type="Pfam" id="PF02687"/>
    </source>
</evidence>
<evidence type="ECO:0000256" key="6">
    <source>
        <dbReference type="ARBA" id="ARBA00022475"/>
    </source>
</evidence>
<dbReference type="Pfam" id="PF02687">
    <property type="entry name" value="FtsX"/>
    <property type="match status" value="1"/>
</dbReference>
<evidence type="ECO:0000256" key="8">
    <source>
        <dbReference type="ARBA" id="ARBA00022989"/>
    </source>
</evidence>
<dbReference type="PANTHER" id="PTHR43738">
    <property type="entry name" value="ABC TRANSPORTER, MEMBRANE PROTEIN"/>
    <property type="match status" value="1"/>
</dbReference>
<dbReference type="InterPro" id="IPR025857">
    <property type="entry name" value="MacB_PCD"/>
</dbReference>
<comment type="subunit">
    <text evidence="3">The complex is composed of two ATP-binding proteins (HrtA), two transmembrane proteins (HrtB) and a solute-binding protein.</text>
</comment>
<evidence type="ECO:0000259" key="13">
    <source>
        <dbReference type="Pfam" id="PF12704"/>
    </source>
</evidence>
<dbReference type="RefSeq" id="WP_034570251.1">
    <property type="nucleotide sequence ID" value="NZ_JQBS01000032.1"/>
</dbReference>
<keyword evidence="6" id="KW-1003">Cell membrane</keyword>
<dbReference type="EMBL" id="JQBS01000032">
    <property type="protein sequence ID" value="KRN56288.1"/>
    <property type="molecule type" value="Genomic_DNA"/>
</dbReference>
<keyword evidence="8 11" id="KW-1133">Transmembrane helix</keyword>
<comment type="function">
    <text evidence="10">Part of the ABC transporter complex hrt involved in hemin import. Responsible for the translocation of the substrate across the membrane.</text>
</comment>
<evidence type="ECO:0000256" key="4">
    <source>
        <dbReference type="ARBA" id="ARBA00016962"/>
    </source>
</evidence>
<feature type="domain" description="MacB-like periplasmic core" evidence="13">
    <location>
        <begin position="17"/>
        <end position="192"/>
    </location>
</feature>
<keyword evidence="7 11" id="KW-0812">Transmembrane</keyword>
<evidence type="ECO:0000256" key="5">
    <source>
        <dbReference type="ARBA" id="ARBA00022448"/>
    </source>
</evidence>
<name>A0A0R2HU81_CARDV</name>
<evidence type="ECO:0000256" key="11">
    <source>
        <dbReference type="SAM" id="Phobius"/>
    </source>
</evidence>
<comment type="subcellular location">
    <subcellularLocation>
        <location evidence="1">Cell membrane</location>
        <topology evidence="1">Multi-pass membrane protein</topology>
    </subcellularLocation>
</comment>
<dbReference type="InterPro" id="IPR003838">
    <property type="entry name" value="ABC3_permease_C"/>
</dbReference>